<evidence type="ECO:0000259" key="2">
    <source>
        <dbReference type="PROSITE" id="PS50110"/>
    </source>
</evidence>
<evidence type="ECO:0000313" key="5">
    <source>
        <dbReference type="Proteomes" id="UP000576082"/>
    </source>
</evidence>
<dbReference type="Pfam" id="PF04397">
    <property type="entry name" value="LytTR"/>
    <property type="match status" value="1"/>
</dbReference>
<dbReference type="PROSITE" id="PS50930">
    <property type="entry name" value="HTH_LYTTR"/>
    <property type="match status" value="1"/>
</dbReference>
<dbReference type="InterPro" id="IPR046947">
    <property type="entry name" value="LytR-like"/>
</dbReference>
<reference evidence="4 5" key="1">
    <citation type="submission" date="2020-04" db="EMBL/GenBank/DDBJ databases">
        <title>Flammeovirga sp. SR4, a novel species isolated from seawater.</title>
        <authorList>
            <person name="Wang X."/>
        </authorList>
    </citation>
    <scope>NUCLEOTIDE SEQUENCE [LARGE SCALE GENOMIC DNA]</scope>
    <source>
        <strain evidence="4 5">ATCC 23126</strain>
    </source>
</reference>
<dbReference type="Gene3D" id="2.40.50.1020">
    <property type="entry name" value="LytTr DNA-binding domain"/>
    <property type="match status" value="1"/>
</dbReference>
<dbReference type="PROSITE" id="PS50110">
    <property type="entry name" value="RESPONSE_REGULATORY"/>
    <property type="match status" value="1"/>
</dbReference>
<dbReference type="GO" id="GO:0003677">
    <property type="term" value="F:DNA binding"/>
    <property type="evidence" value="ECO:0007669"/>
    <property type="project" value="InterPro"/>
</dbReference>
<dbReference type="Gene3D" id="3.40.50.2300">
    <property type="match status" value="1"/>
</dbReference>
<feature type="domain" description="Response regulatory" evidence="2">
    <location>
        <begin position="2"/>
        <end position="116"/>
    </location>
</feature>
<sequence>MKVLIIEDEVPAQRYLKKVIQEIKPYWEFLFPLQSVEESLEFFEGNEAKPDLIFMDIQLTDGLSFEILEKTSVNIPIIFVTAYDEYALRAFQVNSIDYLLKPVEEKWVQKAIEKFEAKTTSIVSKEEVKNIQTHVAEQSKAYRKRIWGNTAVSMEALNVRDIACFHSQNKTTYAQTEQKASVTIDFTLDKLEYELDPSMFFRVNRQYIVNVNAVKSIEPFYNGKWVLRLKTMEEEEIVIPKEKAPKFKKWVVD</sequence>
<name>A0A7X9RTM2_9BACT</name>
<keyword evidence="5" id="KW-1185">Reference proteome</keyword>
<dbReference type="GO" id="GO:0000156">
    <property type="term" value="F:phosphorelay response regulator activity"/>
    <property type="evidence" value="ECO:0007669"/>
    <property type="project" value="InterPro"/>
</dbReference>
<dbReference type="SMART" id="SM00850">
    <property type="entry name" value="LytTR"/>
    <property type="match status" value="1"/>
</dbReference>
<dbReference type="Pfam" id="PF00072">
    <property type="entry name" value="Response_reg"/>
    <property type="match status" value="1"/>
</dbReference>
<evidence type="ECO:0000259" key="3">
    <source>
        <dbReference type="PROSITE" id="PS50930"/>
    </source>
</evidence>
<dbReference type="InterPro" id="IPR007492">
    <property type="entry name" value="LytTR_DNA-bd_dom"/>
</dbReference>
<feature type="modified residue" description="4-aspartylphosphate" evidence="1">
    <location>
        <position position="56"/>
    </location>
</feature>
<dbReference type="RefSeq" id="WP_169656912.1">
    <property type="nucleotide sequence ID" value="NZ_JABANE010000026.1"/>
</dbReference>
<proteinExistence type="predicted"/>
<accession>A0A7X9RTM2</accession>
<protein>
    <submittedName>
        <fullName evidence="4">Response regulator transcription factor</fullName>
    </submittedName>
</protein>
<dbReference type="PANTHER" id="PTHR37299:SF1">
    <property type="entry name" value="STAGE 0 SPORULATION PROTEIN A HOMOLOG"/>
    <property type="match status" value="1"/>
</dbReference>
<dbReference type="InterPro" id="IPR001789">
    <property type="entry name" value="Sig_transdc_resp-reg_receiver"/>
</dbReference>
<dbReference type="EMBL" id="JABANE010000026">
    <property type="protein sequence ID" value="NME68611.1"/>
    <property type="molecule type" value="Genomic_DNA"/>
</dbReference>
<evidence type="ECO:0000256" key="1">
    <source>
        <dbReference type="PROSITE-ProRule" id="PRU00169"/>
    </source>
</evidence>
<comment type="caution">
    <text evidence="4">The sequence shown here is derived from an EMBL/GenBank/DDBJ whole genome shotgun (WGS) entry which is preliminary data.</text>
</comment>
<evidence type="ECO:0000313" key="4">
    <source>
        <dbReference type="EMBL" id="NME68611.1"/>
    </source>
</evidence>
<feature type="domain" description="HTH LytTR-type" evidence="3">
    <location>
        <begin position="146"/>
        <end position="253"/>
    </location>
</feature>
<dbReference type="PANTHER" id="PTHR37299">
    <property type="entry name" value="TRANSCRIPTIONAL REGULATOR-RELATED"/>
    <property type="match status" value="1"/>
</dbReference>
<dbReference type="InterPro" id="IPR011006">
    <property type="entry name" value="CheY-like_superfamily"/>
</dbReference>
<dbReference type="SUPFAM" id="SSF52172">
    <property type="entry name" value="CheY-like"/>
    <property type="match status" value="1"/>
</dbReference>
<dbReference type="AlphaFoldDB" id="A0A7X9RTM2"/>
<keyword evidence="1" id="KW-0597">Phosphoprotein</keyword>
<dbReference type="FunFam" id="3.40.50.2300:FF:000361">
    <property type="entry name" value="Two-component system response regulator"/>
    <property type="match status" value="1"/>
</dbReference>
<dbReference type="SMART" id="SM00448">
    <property type="entry name" value="REC"/>
    <property type="match status" value="1"/>
</dbReference>
<dbReference type="Proteomes" id="UP000576082">
    <property type="component" value="Unassembled WGS sequence"/>
</dbReference>
<organism evidence="4 5">
    <name type="scientific">Flammeovirga aprica JL-4</name>
    <dbReference type="NCBI Taxonomy" id="694437"/>
    <lineage>
        <taxon>Bacteria</taxon>
        <taxon>Pseudomonadati</taxon>
        <taxon>Bacteroidota</taxon>
        <taxon>Cytophagia</taxon>
        <taxon>Cytophagales</taxon>
        <taxon>Flammeovirgaceae</taxon>
        <taxon>Flammeovirga</taxon>
    </lineage>
</organism>
<gene>
    <name evidence="4" type="ORF">HHU12_11625</name>
</gene>